<dbReference type="InterPro" id="IPR014757">
    <property type="entry name" value="Tscrpt_reg_IclR_C"/>
</dbReference>
<gene>
    <name evidence="6" type="ORF">Q4527_09310</name>
</gene>
<dbReference type="EMBL" id="JAUOQI010000005">
    <property type="protein sequence ID" value="MDO6577592.1"/>
    <property type="molecule type" value="Genomic_DNA"/>
</dbReference>
<evidence type="ECO:0000259" key="4">
    <source>
        <dbReference type="PROSITE" id="PS51077"/>
    </source>
</evidence>
<dbReference type="PROSITE" id="PS51078">
    <property type="entry name" value="ICLR_ED"/>
    <property type="match status" value="1"/>
</dbReference>
<sequence length="254" mass="27876">METLKAKSKAPAVDASILMMNLIATSSYPLTLSEICSQLDMPPASGHRIINALLEHQMIALDPNRKKAYCIGSKIFQIASTIYNKQSIIPFFYPVAEILKNEIHKSIFLYSPVGNRVVTVAKVDSSLSGPLTFHLGQTTAMHCSASGVAILSMQSPVLQKNYFDVEQKHDPSISNQLPKIHEELARAKRLGYAVTQRENGSHYCCIAAPVLNLRNEPIAAISVVISADFLSKQSARDYSKNLVQAARQLSAHIV</sequence>
<dbReference type="Proteomes" id="UP001170717">
    <property type="component" value="Unassembled WGS sequence"/>
</dbReference>
<evidence type="ECO:0000256" key="2">
    <source>
        <dbReference type="ARBA" id="ARBA00023125"/>
    </source>
</evidence>
<dbReference type="InterPro" id="IPR036390">
    <property type="entry name" value="WH_DNA-bd_sf"/>
</dbReference>
<keyword evidence="1" id="KW-0805">Transcription regulation</keyword>
<dbReference type="InterPro" id="IPR050707">
    <property type="entry name" value="HTH_MetabolicPath_Reg"/>
</dbReference>
<accession>A0AAW7Z5U8</accession>
<dbReference type="Gene3D" id="3.30.450.40">
    <property type="match status" value="1"/>
</dbReference>
<keyword evidence="2" id="KW-0238">DNA-binding</keyword>
<evidence type="ECO:0000313" key="6">
    <source>
        <dbReference type="EMBL" id="MDO6577592.1"/>
    </source>
</evidence>
<dbReference type="SUPFAM" id="SSF46785">
    <property type="entry name" value="Winged helix' DNA-binding domain"/>
    <property type="match status" value="1"/>
</dbReference>
<dbReference type="SUPFAM" id="SSF55781">
    <property type="entry name" value="GAF domain-like"/>
    <property type="match status" value="1"/>
</dbReference>
<keyword evidence="3" id="KW-0804">Transcription</keyword>
<evidence type="ECO:0000256" key="3">
    <source>
        <dbReference type="ARBA" id="ARBA00023163"/>
    </source>
</evidence>
<feature type="domain" description="HTH iclR-type" evidence="4">
    <location>
        <begin position="10"/>
        <end position="73"/>
    </location>
</feature>
<dbReference type="GO" id="GO:0045892">
    <property type="term" value="P:negative regulation of DNA-templated transcription"/>
    <property type="evidence" value="ECO:0007669"/>
    <property type="project" value="TreeGrafter"/>
</dbReference>
<dbReference type="PANTHER" id="PTHR30136">
    <property type="entry name" value="HELIX-TURN-HELIX TRANSCRIPTIONAL REGULATOR, ICLR FAMILY"/>
    <property type="match status" value="1"/>
</dbReference>
<dbReference type="PROSITE" id="PS51077">
    <property type="entry name" value="HTH_ICLR"/>
    <property type="match status" value="1"/>
</dbReference>
<dbReference type="Pfam" id="PF01614">
    <property type="entry name" value="IclR_C"/>
    <property type="match status" value="1"/>
</dbReference>
<feature type="domain" description="IclR-ED" evidence="5">
    <location>
        <begin position="74"/>
        <end position="254"/>
    </location>
</feature>
<dbReference type="RefSeq" id="WP_061996785.1">
    <property type="nucleotide sequence ID" value="NZ_CANLMS010000004.1"/>
</dbReference>
<evidence type="ECO:0000259" key="5">
    <source>
        <dbReference type="PROSITE" id="PS51078"/>
    </source>
</evidence>
<name>A0AAW7Z5U8_9ALTE</name>
<dbReference type="InterPro" id="IPR029016">
    <property type="entry name" value="GAF-like_dom_sf"/>
</dbReference>
<dbReference type="GO" id="GO:0003677">
    <property type="term" value="F:DNA binding"/>
    <property type="evidence" value="ECO:0007669"/>
    <property type="project" value="UniProtKB-KW"/>
</dbReference>
<dbReference type="GO" id="GO:0003700">
    <property type="term" value="F:DNA-binding transcription factor activity"/>
    <property type="evidence" value="ECO:0007669"/>
    <property type="project" value="TreeGrafter"/>
</dbReference>
<dbReference type="InterPro" id="IPR036388">
    <property type="entry name" value="WH-like_DNA-bd_sf"/>
</dbReference>
<dbReference type="SMART" id="SM00346">
    <property type="entry name" value="HTH_ICLR"/>
    <property type="match status" value="1"/>
</dbReference>
<dbReference type="InterPro" id="IPR005471">
    <property type="entry name" value="Tscrpt_reg_IclR_N"/>
</dbReference>
<protein>
    <submittedName>
        <fullName evidence="6">IclR family transcriptional regulator</fullName>
    </submittedName>
</protein>
<reference evidence="6" key="1">
    <citation type="submission" date="2023-07" db="EMBL/GenBank/DDBJ databases">
        <title>Genome content predicts the carbon catabolic preferences of heterotrophic bacteria.</title>
        <authorList>
            <person name="Gralka M."/>
        </authorList>
    </citation>
    <scope>NUCLEOTIDE SEQUENCE</scope>
    <source>
        <strain evidence="6">F2M12</strain>
    </source>
</reference>
<dbReference type="PANTHER" id="PTHR30136:SF38">
    <property type="entry name" value="TRANSCRIPTIONAL REGULATOR"/>
    <property type="match status" value="1"/>
</dbReference>
<proteinExistence type="predicted"/>
<evidence type="ECO:0000313" key="7">
    <source>
        <dbReference type="Proteomes" id="UP001170717"/>
    </source>
</evidence>
<dbReference type="Gene3D" id="1.10.10.10">
    <property type="entry name" value="Winged helix-like DNA-binding domain superfamily/Winged helix DNA-binding domain"/>
    <property type="match status" value="1"/>
</dbReference>
<dbReference type="Pfam" id="PF09339">
    <property type="entry name" value="HTH_IclR"/>
    <property type="match status" value="1"/>
</dbReference>
<dbReference type="AlphaFoldDB" id="A0AAW7Z5U8"/>
<evidence type="ECO:0000256" key="1">
    <source>
        <dbReference type="ARBA" id="ARBA00023015"/>
    </source>
</evidence>
<comment type="caution">
    <text evidence="6">The sequence shown here is derived from an EMBL/GenBank/DDBJ whole genome shotgun (WGS) entry which is preliminary data.</text>
</comment>
<organism evidence="6 7">
    <name type="scientific">Alteromonas stellipolaris</name>
    <dbReference type="NCBI Taxonomy" id="233316"/>
    <lineage>
        <taxon>Bacteria</taxon>
        <taxon>Pseudomonadati</taxon>
        <taxon>Pseudomonadota</taxon>
        <taxon>Gammaproteobacteria</taxon>
        <taxon>Alteromonadales</taxon>
        <taxon>Alteromonadaceae</taxon>
        <taxon>Alteromonas/Salinimonas group</taxon>
        <taxon>Alteromonas</taxon>
    </lineage>
</organism>